<gene>
    <name evidence="2" type="ORF">PXEA_LOCUS21338</name>
</gene>
<reference evidence="2" key="1">
    <citation type="submission" date="2018-11" db="EMBL/GenBank/DDBJ databases">
        <authorList>
            <consortium name="Pathogen Informatics"/>
        </authorList>
    </citation>
    <scope>NUCLEOTIDE SEQUENCE</scope>
</reference>
<protein>
    <submittedName>
        <fullName evidence="2">Uncharacterized protein</fullName>
    </submittedName>
</protein>
<dbReference type="Proteomes" id="UP000784294">
    <property type="component" value="Unassembled WGS sequence"/>
</dbReference>
<accession>A0A3S5ATB2</accession>
<feature type="compositionally biased region" description="Low complexity" evidence="1">
    <location>
        <begin position="40"/>
        <end position="49"/>
    </location>
</feature>
<feature type="non-terminal residue" evidence="2">
    <location>
        <position position="105"/>
    </location>
</feature>
<feature type="region of interest" description="Disordered" evidence="1">
    <location>
        <begin position="1"/>
        <end position="49"/>
    </location>
</feature>
<evidence type="ECO:0000256" key="1">
    <source>
        <dbReference type="SAM" id="MobiDB-lite"/>
    </source>
</evidence>
<evidence type="ECO:0000313" key="3">
    <source>
        <dbReference type="Proteomes" id="UP000784294"/>
    </source>
</evidence>
<comment type="caution">
    <text evidence="2">The sequence shown here is derived from an EMBL/GenBank/DDBJ whole genome shotgun (WGS) entry which is preliminary data.</text>
</comment>
<organism evidence="2 3">
    <name type="scientific">Protopolystoma xenopodis</name>
    <dbReference type="NCBI Taxonomy" id="117903"/>
    <lineage>
        <taxon>Eukaryota</taxon>
        <taxon>Metazoa</taxon>
        <taxon>Spiralia</taxon>
        <taxon>Lophotrochozoa</taxon>
        <taxon>Platyhelminthes</taxon>
        <taxon>Monogenea</taxon>
        <taxon>Polyopisthocotylea</taxon>
        <taxon>Polystomatidea</taxon>
        <taxon>Polystomatidae</taxon>
        <taxon>Protopolystoma</taxon>
    </lineage>
</organism>
<dbReference type="AlphaFoldDB" id="A0A3S5ATB2"/>
<proteinExistence type="predicted"/>
<sequence>MFARSVTATSHSSQMSLPYRQTVHRLDDATRPGQTSMRPSAHSAAISASRSVGPGLVVQPNAWSLRDKWSSGRFGRCRSAEDQSRRRVCLDTSRSLAVRKVGCRV</sequence>
<dbReference type="EMBL" id="CAAALY010090794">
    <property type="protein sequence ID" value="VEL27898.1"/>
    <property type="molecule type" value="Genomic_DNA"/>
</dbReference>
<keyword evidence="3" id="KW-1185">Reference proteome</keyword>
<evidence type="ECO:0000313" key="2">
    <source>
        <dbReference type="EMBL" id="VEL27898.1"/>
    </source>
</evidence>
<feature type="compositionally biased region" description="Polar residues" evidence="1">
    <location>
        <begin position="1"/>
        <end position="16"/>
    </location>
</feature>
<name>A0A3S5ATB2_9PLAT</name>